<feature type="region of interest" description="Disordered" evidence="13">
    <location>
        <begin position="662"/>
        <end position="690"/>
    </location>
</feature>
<dbReference type="EC" id="1.14.14.1" evidence="12"/>
<dbReference type="Pfam" id="PF00067">
    <property type="entry name" value="p450"/>
    <property type="match status" value="1"/>
</dbReference>
<keyword evidence="6 12" id="KW-0479">Metal-binding</keyword>
<dbReference type="InterPro" id="IPR017927">
    <property type="entry name" value="FAD-bd_FR_type"/>
</dbReference>
<sequence>MNSTTTIRQGTSASASTGGTGAVPERTPLPLFGHALSVPTDAFTQYAMREARALGPIFNLRFFGEDALMVSGGDLVAELCDESRFRKSAAPLATVRKFAGDGLFTAFGDEPNWRKAHNILMPAFSFNALRAYHPTMMTVARRLLAKWDAHAGTPVEVAEDMTRLTLDTIGLCGFGHDFGSFDRGGQHPFIASMVRALDHAQRKTGFIPGLDFLYARAESRQRADILAMNRLADDIVRTRRAAGPGAPDPEGGDLLDLMLNAVDKETGEPLDDTNIRYQLLTFLIAGHETTSGSLSFALYYLLKNPAVLAEARAETDALWGDDPDPDPSYEDVGRLVRLRRVLNESMRLWPTAPAFAVEPLEDTVIGGRHPVRKGQAITIITPALHRDPGWGDNTELFDPDRFTPENMDRRPGHLFKPFGNGERSCIGRQFALHEATLLLGLIVHRYRLLDHEDYRLRIKETLTLKPDGFTLTPVRRTAGERRPAAAAATAGKAETEGVEPPAGLRAPGTTLTVLHGSNLGTSRGLAAELAAQGARYGFTTALAPLDEAVDALDPEHPVLIVASSYNGRPTDDAARFVAWLEAGGAPAALPYAVLGIGDRNWSATYQRVPTLIDRELAAAGGIALVERAAVDVSMDVGAEVERWSAGVWAALLDRYGVPAADDTAGETATGPRHTVMDAPADESAPGREGAAADHEGLLPFTVTETAELVDMDSPLGRSKRFLRLRLPEGTAYRSADHLLIRPANPAALVDRVLGALALDPDRVVVLGATAPGAERLPVDRPMTVRTLLTRFTELGRPATARQAAALAAHTPCPPERVALERLAAEPDGATVPELLERYASCRPGLAELLDVLPPMRLRHYSVSSSPALAPDTADLMVAASPVPHRDGEGLFLGAGAAYLAGLEPGDTVHGRVSPCREDFRLPADPAVPVLLISAGTGLAPFRAAVADRVAEAGAADRAPLLCYFGCDHPEVDYLHRAELEAAAASGAATLRPVFSKAPENGARYVQDRVLAESEEVWSLLAAGAHIRVCGDGRAMAPAVRDAFRAIRTAHTGASAEEASAWLSGLMAEGRYVEDVWAG</sequence>
<keyword evidence="12" id="KW-0249">Electron transport</keyword>
<keyword evidence="9 12" id="KW-0560">Oxidoreductase</keyword>
<dbReference type="InterPro" id="IPR029039">
    <property type="entry name" value="Flavoprotein-like_sf"/>
</dbReference>
<dbReference type="PROSITE" id="PS51384">
    <property type="entry name" value="FAD_FR"/>
    <property type="match status" value="1"/>
</dbReference>
<comment type="similarity">
    <text evidence="1 12">In the N-terminal section; belongs to the cytochrome P450 family.</text>
</comment>
<proteinExistence type="inferred from homology"/>
<dbReference type="Gene3D" id="2.40.30.10">
    <property type="entry name" value="Translation factors"/>
    <property type="match status" value="1"/>
</dbReference>
<dbReference type="Proteomes" id="UP001596160">
    <property type="component" value="Unassembled WGS sequence"/>
</dbReference>
<comment type="catalytic activity">
    <reaction evidence="12">
        <text>2 oxidized [cytochrome P450] + NADPH = 2 reduced [cytochrome P450] + NADP(+) + H(+)</text>
        <dbReference type="Rhea" id="RHEA:24040"/>
        <dbReference type="Rhea" id="RHEA-COMP:14627"/>
        <dbReference type="Rhea" id="RHEA-COMP:14628"/>
        <dbReference type="ChEBI" id="CHEBI:15378"/>
        <dbReference type="ChEBI" id="CHEBI:55376"/>
        <dbReference type="ChEBI" id="CHEBI:57783"/>
        <dbReference type="ChEBI" id="CHEBI:58349"/>
        <dbReference type="ChEBI" id="CHEBI:60344"/>
        <dbReference type="EC" id="1.6.2.4"/>
    </reaction>
</comment>
<keyword evidence="10 12" id="KW-0408">Iron</keyword>
<dbReference type="InterPro" id="IPR001433">
    <property type="entry name" value="OxRdtase_FAD/NAD-bd"/>
</dbReference>
<dbReference type="Gene3D" id="3.40.50.80">
    <property type="entry name" value="Nucleotide-binding domain of ferredoxin-NADP reductase (FNR) module"/>
    <property type="match status" value="1"/>
</dbReference>
<dbReference type="PANTHER" id="PTHR19384:SF17">
    <property type="entry name" value="NADPH--CYTOCHROME P450 REDUCTASE"/>
    <property type="match status" value="1"/>
</dbReference>
<evidence type="ECO:0000256" key="13">
    <source>
        <dbReference type="SAM" id="MobiDB-lite"/>
    </source>
</evidence>
<evidence type="ECO:0000256" key="12">
    <source>
        <dbReference type="PIRNR" id="PIRNR000209"/>
    </source>
</evidence>
<dbReference type="PANTHER" id="PTHR19384">
    <property type="entry name" value="NITRIC OXIDE SYNTHASE-RELATED"/>
    <property type="match status" value="1"/>
</dbReference>
<feature type="region of interest" description="Disordered" evidence="13">
    <location>
        <begin position="1"/>
        <end position="24"/>
    </location>
</feature>
<evidence type="ECO:0000256" key="1">
    <source>
        <dbReference type="ARBA" id="ARBA00010018"/>
    </source>
</evidence>
<evidence type="ECO:0000313" key="16">
    <source>
        <dbReference type="EMBL" id="MFC5151766.1"/>
    </source>
</evidence>
<gene>
    <name evidence="16" type="ORF">ACFPRH_08475</name>
</gene>
<dbReference type="Pfam" id="PF00175">
    <property type="entry name" value="NAD_binding_1"/>
    <property type="match status" value="1"/>
</dbReference>
<dbReference type="SUPFAM" id="SSF63380">
    <property type="entry name" value="Riboflavin synthase domain-like"/>
    <property type="match status" value="1"/>
</dbReference>
<evidence type="ECO:0000256" key="11">
    <source>
        <dbReference type="ARBA" id="ARBA00023033"/>
    </source>
</evidence>
<dbReference type="InterPro" id="IPR039261">
    <property type="entry name" value="FNR_nucleotide-bd"/>
</dbReference>
<evidence type="ECO:0000256" key="9">
    <source>
        <dbReference type="ARBA" id="ARBA00023002"/>
    </source>
</evidence>
<dbReference type="SUPFAM" id="SSF52218">
    <property type="entry name" value="Flavoproteins"/>
    <property type="match status" value="1"/>
</dbReference>
<evidence type="ECO:0000259" key="15">
    <source>
        <dbReference type="PROSITE" id="PS51384"/>
    </source>
</evidence>
<keyword evidence="2 12" id="KW-0813">Transport</keyword>
<keyword evidence="17" id="KW-1185">Reference proteome</keyword>
<evidence type="ECO:0000256" key="5">
    <source>
        <dbReference type="ARBA" id="ARBA00022643"/>
    </source>
</evidence>
<accession>A0ABW0ADI5</accession>
<dbReference type="Gene3D" id="3.40.50.360">
    <property type="match status" value="1"/>
</dbReference>
<dbReference type="Pfam" id="PF00667">
    <property type="entry name" value="FAD_binding_1"/>
    <property type="match status" value="1"/>
</dbReference>
<dbReference type="InterPro" id="IPR017972">
    <property type="entry name" value="Cyt_P450_CS"/>
</dbReference>
<evidence type="ECO:0000256" key="3">
    <source>
        <dbReference type="ARBA" id="ARBA00022617"/>
    </source>
</evidence>
<name>A0ABW0ADI5_9ACTN</name>
<evidence type="ECO:0000256" key="7">
    <source>
        <dbReference type="ARBA" id="ARBA00022827"/>
    </source>
</evidence>
<dbReference type="PIRSF" id="PIRSF000209">
    <property type="entry name" value="Bifunctional_P450_P450R"/>
    <property type="match status" value="1"/>
</dbReference>
<evidence type="ECO:0000256" key="2">
    <source>
        <dbReference type="ARBA" id="ARBA00022448"/>
    </source>
</evidence>
<evidence type="ECO:0000256" key="10">
    <source>
        <dbReference type="ARBA" id="ARBA00023004"/>
    </source>
</evidence>
<keyword evidence="5 12" id="KW-0288">FMN</keyword>
<dbReference type="EMBL" id="JBHSKP010000004">
    <property type="protein sequence ID" value="MFC5151766.1"/>
    <property type="molecule type" value="Genomic_DNA"/>
</dbReference>
<evidence type="ECO:0000256" key="4">
    <source>
        <dbReference type="ARBA" id="ARBA00022630"/>
    </source>
</evidence>
<keyword evidence="11 12" id="KW-0503">Monooxygenase</keyword>
<comment type="cofactor">
    <cofactor evidence="12">
        <name>FAD</name>
        <dbReference type="ChEBI" id="CHEBI:57692"/>
    </cofactor>
    <cofactor evidence="12">
        <name>FMN</name>
        <dbReference type="ChEBI" id="CHEBI:58210"/>
    </cofactor>
</comment>
<dbReference type="PRINTS" id="PR00385">
    <property type="entry name" value="P450"/>
</dbReference>
<dbReference type="PROSITE" id="PS50902">
    <property type="entry name" value="FLAVODOXIN_LIKE"/>
    <property type="match status" value="1"/>
</dbReference>
<protein>
    <recommendedName>
        <fullName evidence="12">Bifunctional cytochrome P450/NADPH--P450 reductase</fullName>
    </recommendedName>
    <domain>
        <recommendedName>
            <fullName evidence="12">Cytochrome P450</fullName>
            <ecNumber evidence="12">1.14.14.1</ecNumber>
        </recommendedName>
    </domain>
    <domain>
        <recommendedName>
            <fullName evidence="12">NADPH--cytochrome P450 reductase</fullName>
            <ecNumber evidence="12">1.6.2.4</ecNumber>
        </recommendedName>
    </domain>
</protein>
<evidence type="ECO:0000259" key="14">
    <source>
        <dbReference type="PROSITE" id="PS50902"/>
    </source>
</evidence>
<organism evidence="16 17">
    <name type="scientific">Streptomyces amakusaensis</name>
    <dbReference type="NCBI Taxonomy" id="67271"/>
    <lineage>
        <taxon>Bacteria</taxon>
        <taxon>Bacillati</taxon>
        <taxon>Actinomycetota</taxon>
        <taxon>Actinomycetes</taxon>
        <taxon>Kitasatosporales</taxon>
        <taxon>Streptomycetaceae</taxon>
        <taxon>Streptomyces</taxon>
    </lineage>
</organism>
<comment type="catalytic activity">
    <reaction evidence="12">
        <text>an organic molecule + reduced [NADPH--hemoprotein reductase] + O2 = an alcohol + oxidized [NADPH--hemoprotein reductase] + H2O + H(+)</text>
        <dbReference type="Rhea" id="RHEA:17149"/>
        <dbReference type="Rhea" id="RHEA-COMP:11964"/>
        <dbReference type="Rhea" id="RHEA-COMP:11965"/>
        <dbReference type="ChEBI" id="CHEBI:15377"/>
        <dbReference type="ChEBI" id="CHEBI:15378"/>
        <dbReference type="ChEBI" id="CHEBI:15379"/>
        <dbReference type="ChEBI" id="CHEBI:30879"/>
        <dbReference type="ChEBI" id="CHEBI:57618"/>
        <dbReference type="ChEBI" id="CHEBI:58210"/>
        <dbReference type="ChEBI" id="CHEBI:142491"/>
        <dbReference type="EC" id="1.14.14.1"/>
    </reaction>
</comment>
<keyword evidence="4 12" id="KW-0285">Flavoprotein</keyword>
<dbReference type="InterPro" id="IPR003097">
    <property type="entry name" value="CysJ-like_FAD-binding"/>
</dbReference>
<dbReference type="InterPro" id="IPR036396">
    <property type="entry name" value="Cyt_P450_sf"/>
</dbReference>
<feature type="domain" description="Flavodoxin-like" evidence="14">
    <location>
        <begin position="511"/>
        <end position="648"/>
    </location>
</feature>
<dbReference type="RefSeq" id="WP_344476398.1">
    <property type="nucleotide sequence ID" value="NZ_BAAASB010000006.1"/>
</dbReference>
<feature type="region of interest" description="Disordered" evidence="13">
    <location>
        <begin position="479"/>
        <end position="505"/>
    </location>
</feature>
<dbReference type="InterPro" id="IPR023206">
    <property type="entry name" value="Bifunctional_P450_P450_red"/>
</dbReference>
<comment type="caution">
    <text evidence="16">The sequence shown here is derived from an EMBL/GenBank/DDBJ whole genome shotgun (WGS) entry which is preliminary data.</text>
</comment>
<comment type="cofactor">
    <cofactor evidence="12">
        <name>heme</name>
        <dbReference type="ChEBI" id="CHEBI:30413"/>
    </cofactor>
</comment>
<dbReference type="Pfam" id="PF00258">
    <property type="entry name" value="Flavodoxin_1"/>
    <property type="match status" value="1"/>
</dbReference>
<dbReference type="InterPro" id="IPR017938">
    <property type="entry name" value="Riboflavin_synthase-like_b-brl"/>
</dbReference>
<evidence type="ECO:0000256" key="6">
    <source>
        <dbReference type="ARBA" id="ARBA00022723"/>
    </source>
</evidence>
<dbReference type="SUPFAM" id="SSF48264">
    <property type="entry name" value="Cytochrome P450"/>
    <property type="match status" value="1"/>
</dbReference>
<dbReference type="InterPro" id="IPR008254">
    <property type="entry name" value="Flavodoxin/NO_synth"/>
</dbReference>
<dbReference type="InterPro" id="IPR001128">
    <property type="entry name" value="Cyt_P450"/>
</dbReference>
<dbReference type="InterPro" id="IPR023173">
    <property type="entry name" value="NADPH_Cyt_P450_Rdtase_alpha"/>
</dbReference>
<feature type="domain" description="FAD-binding FR-type" evidence="15">
    <location>
        <begin position="695"/>
        <end position="922"/>
    </location>
</feature>
<dbReference type="InterPro" id="IPR002401">
    <property type="entry name" value="Cyt_P450_E_grp-I"/>
</dbReference>
<keyword evidence="3 12" id="KW-0349">Heme</keyword>
<evidence type="ECO:0000313" key="17">
    <source>
        <dbReference type="Proteomes" id="UP001596160"/>
    </source>
</evidence>
<dbReference type="SUPFAM" id="SSF52343">
    <property type="entry name" value="Ferredoxin reductase-like, C-terminal NADP-linked domain"/>
    <property type="match status" value="1"/>
</dbReference>
<dbReference type="CDD" id="cd11068">
    <property type="entry name" value="CYP120A1"/>
    <property type="match status" value="1"/>
</dbReference>
<dbReference type="EC" id="1.6.2.4" evidence="12"/>
<dbReference type="PROSITE" id="PS00086">
    <property type="entry name" value="CYTOCHROME_P450"/>
    <property type="match status" value="1"/>
</dbReference>
<dbReference type="PRINTS" id="PR00463">
    <property type="entry name" value="EP450I"/>
</dbReference>
<reference evidence="17" key="1">
    <citation type="journal article" date="2019" name="Int. J. Syst. Evol. Microbiol.">
        <title>The Global Catalogue of Microorganisms (GCM) 10K type strain sequencing project: providing services to taxonomists for standard genome sequencing and annotation.</title>
        <authorList>
            <consortium name="The Broad Institute Genomics Platform"/>
            <consortium name="The Broad Institute Genome Sequencing Center for Infectious Disease"/>
            <person name="Wu L."/>
            <person name="Ma J."/>
        </authorList>
    </citation>
    <scope>NUCLEOTIDE SEQUENCE [LARGE SCALE GENOMIC DNA]</scope>
    <source>
        <strain evidence="17">PCU 266</strain>
    </source>
</reference>
<keyword evidence="7 12" id="KW-0274">FAD</keyword>
<evidence type="ECO:0000256" key="8">
    <source>
        <dbReference type="ARBA" id="ARBA00022857"/>
    </source>
</evidence>
<dbReference type="Gene3D" id="1.10.630.10">
    <property type="entry name" value="Cytochrome P450"/>
    <property type="match status" value="1"/>
</dbReference>
<dbReference type="Gene3D" id="1.20.990.10">
    <property type="entry name" value="NADPH-cytochrome p450 Reductase, Chain A, domain 3"/>
    <property type="match status" value="1"/>
</dbReference>
<keyword evidence="8 12" id="KW-0521">NADP</keyword>